<gene>
    <name evidence="3" type="ORF">ACFSDA_06910</name>
</gene>
<evidence type="ECO:0000313" key="4">
    <source>
        <dbReference type="Proteomes" id="UP001597280"/>
    </source>
</evidence>
<feature type="transmembrane region" description="Helical" evidence="2">
    <location>
        <begin position="161"/>
        <end position="181"/>
    </location>
</feature>
<feature type="transmembrane region" description="Helical" evidence="2">
    <location>
        <begin position="133"/>
        <end position="155"/>
    </location>
</feature>
<keyword evidence="2" id="KW-0472">Membrane</keyword>
<reference evidence="4" key="1">
    <citation type="journal article" date="2019" name="Int. J. Syst. Evol. Microbiol.">
        <title>The Global Catalogue of Microorganisms (GCM) 10K type strain sequencing project: providing services to taxonomists for standard genome sequencing and annotation.</title>
        <authorList>
            <consortium name="The Broad Institute Genomics Platform"/>
            <consortium name="The Broad Institute Genome Sequencing Center for Infectious Disease"/>
            <person name="Wu L."/>
            <person name="Ma J."/>
        </authorList>
    </citation>
    <scope>NUCLEOTIDE SEQUENCE [LARGE SCALE GENOMIC DNA]</scope>
    <source>
        <strain evidence="4">JCM 11650</strain>
    </source>
</reference>
<feature type="transmembrane region" description="Helical" evidence="2">
    <location>
        <begin position="71"/>
        <end position="93"/>
    </location>
</feature>
<evidence type="ECO:0000256" key="2">
    <source>
        <dbReference type="SAM" id="Phobius"/>
    </source>
</evidence>
<feature type="transmembrane region" description="Helical" evidence="2">
    <location>
        <begin position="99"/>
        <end position="121"/>
    </location>
</feature>
<dbReference type="Pfam" id="PF04854">
    <property type="entry name" value="DUF624"/>
    <property type="match status" value="1"/>
</dbReference>
<name>A0ABW4PVR4_9MICO</name>
<organism evidence="3 4">
    <name type="scientific">Brachybacterium rhamnosum</name>
    <dbReference type="NCBI Taxonomy" id="173361"/>
    <lineage>
        <taxon>Bacteria</taxon>
        <taxon>Bacillati</taxon>
        <taxon>Actinomycetota</taxon>
        <taxon>Actinomycetes</taxon>
        <taxon>Micrococcales</taxon>
        <taxon>Dermabacteraceae</taxon>
        <taxon>Brachybacterium</taxon>
    </lineage>
</organism>
<dbReference type="RefSeq" id="WP_343904017.1">
    <property type="nucleotide sequence ID" value="NZ_BAAAIS010000002.1"/>
</dbReference>
<evidence type="ECO:0000256" key="1">
    <source>
        <dbReference type="SAM" id="MobiDB-lite"/>
    </source>
</evidence>
<protein>
    <submittedName>
        <fullName evidence="3">DUF624 domain-containing protein</fullName>
    </submittedName>
</protein>
<accession>A0ABW4PVR4</accession>
<feature type="compositionally biased region" description="Pro residues" evidence="1">
    <location>
        <begin position="213"/>
        <end position="223"/>
    </location>
</feature>
<keyword evidence="2" id="KW-0812">Transmembrane</keyword>
<dbReference type="Proteomes" id="UP001597280">
    <property type="component" value="Unassembled WGS sequence"/>
</dbReference>
<sequence length="239" mass="24535">MGRAVHALGAGTDLVLRALIIQGIWIAGALAGGIVLGWAPATLAAVDAAARARRGEPITLRGAARVWREQWLRAQLVLGLPALLLLPSLTALLATGVPLAVRVLAGIGALLVLAVLLHVPAVELRYRLRARDVLGRASALALAQAPMALVLAAALALWGGILAAVPGLVPFLGAAVPLLAAEHLVGRSIDRNEELLAVAGDPPRPADATPRPEAAPRPVPAPRPRQAGHPTAARRTTPA</sequence>
<feature type="region of interest" description="Disordered" evidence="1">
    <location>
        <begin position="196"/>
        <end position="239"/>
    </location>
</feature>
<dbReference type="EMBL" id="JBHUFL010000002">
    <property type="protein sequence ID" value="MFD1834806.1"/>
    <property type="molecule type" value="Genomic_DNA"/>
</dbReference>
<proteinExistence type="predicted"/>
<dbReference type="InterPro" id="IPR006938">
    <property type="entry name" value="DUF624"/>
</dbReference>
<keyword evidence="2" id="KW-1133">Transmembrane helix</keyword>
<keyword evidence="4" id="KW-1185">Reference proteome</keyword>
<evidence type="ECO:0000313" key="3">
    <source>
        <dbReference type="EMBL" id="MFD1834806.1"/>
    </source>
</evidence>
<comment type="caution">
    <text evidence="3">The sequence shown here is derived from an EMBL/GenBank/DDBJ whole genome shotgun (WGS) entry which is preliminary data.</text>
</comment>
<feature type="transmembrane region" description="Helical" evidence="2">
    <location>
        <begin position="24"/>
        <end position="50"/>
    </location>
</feature>